<evidence type="ECO:0000259" key="2">
    <source>
        <dbReference type="Pfam" id="PF14905"/>
    </source>
</evidence>
<protein>
    <submittedName>
        <fullName evidence="3">TonB-dependent receptor</fullName>
    </submittedName>
</protein>
<accession>A0A7D4UQ23</accession>
<feature type="domain" description="Outer membrane protein beta-barrel" evidence="2">
    <location>
        <begin position="477"/>
        <end position="776"/>
    </location>
</feature>
<keyword evidence="3" id="KW-0675">Receptor</keyword>
<feature type="chain" id="PRO_5028843369" evidence="1">
    <location>
        <begin position="24"/>
        <end position="945"/>
    </location>
</feature>
<gene>
    <name evidence="3" type="ORF">HQ865_19085</name>
</gene>
<dbReference type="SUPFAM" id="SSF49478">
    <property type="entry name" value="Cna protein B-type domain"/>
    <property type="match status" value="1"/>
</dbReference>
<organism evidence="3 4">
    <name type="scientific">Mucilaginibacter mali</name>
    <dbReference type="NCBI Taxonomy" id="2740462"/>
    <lineage>
        <taxon>Bacteria</taxon>
        <taxon>Pseudomonadati</taxon>
        <taxon>Bacteroidota</taxon>
        <taxon>Sphingobacteriia</taxon>
        <taxon>Sphingobacteriales</taxon>
        <taxon>Sphingobacteriaceae</taxon>
        <taxon>Mucilaginibacter</taxon>
    </lineage>
</organism>
<reference evidence="3 4" key="1">
    <citation type="submission" date="2020-05" db="EMBL/GenBank/DDBJ databases">
        <title>Mucilaginibacter mali sp. nov.</title>
        <authorList>
            <person name="Kim H.S."/>
            <person name="Lee K.C."/>
            <person name="Suh M.K."/>
            <person name="Kim J.-S."/>
            <person name="Han K.-I."/>
            <person name="Eom M.K."/>
            <person name="Shin Y.K."/>
            <person name="Lee J.-S."/>
        </authorList>
    </citation>
    <scope>NUCLEOTIDE SEQUENCE [LARGE SCALE GENOMIC DNA]</scope>
    <source>
        <strain evidence="3 4">G2-14</strain>
    </source>
</reference>
<dbReference type="EMBL" id="CP054139">
    <property type="protein sequence ID" value="QKJ31780.1"/>
    <property type="molecule type" value="Genomic_DNA"/>
</dbReference>
<dbReference type="Proteomes" id="UP000505355">
    <property type="component" value="Chromosome"/>
</dbReference>
<proteinExistence type="predicted"/>
<keyword evidence="1" id="KW-0732">Signal</keyword>
<keyword evidence="4" id="KW-1185">Reference proteome</keyword>
<sequence>MKKHFYAPLFLLFTMCVALSSFAQAQKRLVKAKIVDDKNQPVEFATASVILNGADSSVVKSTMTGKDGLLEIPGLANGNYRMIVSQFGLKNRVEHFEITAQKPFVDLGTLPMELASKNLKEVNVTGEKAPVTIKKDTIEFNAGSYKTQKNDNVEQLFKKIPGVDVDKDGKITAQGKEVSKVLVDGKEFFGNDPKAVTKNLPADAIDKVQIIDDKTDKAKNTGIDDGDRNKVMNVTLKADKKKGWFGNMSVAGGNDNRYLGQFNMNRFDNKKQFSILSLSNNMNESGFAFEDINNFAGGNAFSAFGSADGGVSINISNNGRANINGAFSGVNGGLITNHTAGVNYSDEWGKKGQIKFNTSFITVISKNNITQASDLQDVPNNLFTNQLSSGNNVSNSYRYSVNLEYKIDSLNNLNFKPNFSFTYKKNYSLSASGTTKQTADSVNSIRQLLDQTTHSPAVGGQFTFNHRFHNGNGSVNFYTTGNYSANNADYLNQATTRYYVSSQPSTNTNQQASQDNNASFLTSTASFVRSLNKKKKINLNISQTADLRKQNANQYTVDYNAVTGNYEVFNPQYSGNSDNTNHRYTTTAGISKSGESYTASVNMAVAELGLHGISFANNIRNDVSRDAWALVPNASFNYRQKNGRNLNFSINTNVSLPSATDLQTVFNNTNPLYIRQGNADLTMSRSLNFNLNYNYFDFKTNNYINIYSNYSTTWNGFSTSSTVDGNGITTSKPINVDGNFNAGLGFNIGQPTKIKGLKFNVGSYSSANRNINFINGNRNAVTRYSPGVNFGPSFDRDNVQLSLRFSGNYNTASNSYQHAADRNYFSYNNNASASVLPTKTWRIFSDINQNLYRGQPASANTSYYLWNAGVEHYFLKNQNLTLQFNAFDLLNQNSGIQRSISSTGVITNNETNTLGRYFYMKLIYKITKVGASKEQNGHGGLIIMR</sequence>
<evidence type="ECO:0000256" key="1">
    <source>
        <dbReference type="SAM" id="SignalP"/>
    </source>
</evidence>
<dbReference type="SUPFAM" id="SSF56935">
    <property type="entry name" value="Porins"/>
    <property type="match status" value="1"/>
</dbReference>
<feature type="signal peptide" evidence="1">
    <location>
        <begin position="1"/>
        <end position="23"/>
    </location>
</feature>
<dbReference type="Pfam" id="PF14905">
    <property type="entry name" value="OMP_b-brl_3"/>
    <property type="match status" value="1"/>
</dbReference>
<dbReference type="InterPro" id="IPR041700">
    <property type="entry name" value="OMP_b-brl_3"/>
</dbReference>
<name>A0A7D4UQ23_9SPHI</name>
<dbReference type="AlphaFoldDB" id="A0A7D4UQ23"/>
<dbReference type="RefSeq" id="WP_173416438.1">
    <property type="nucleotide sequence ID" value="NZ_CP054139.1"/>
</dbReference>
<evidence type="ECO:0000313" key="4">
    <source>
        <dbReference type="Proteomes" id="UP000505355"/>
    </source>
</evidence>
<dbReference type="KEGG" id="mmab:HQ865_19085"/>
<evidence type="ECO:0000313" key="3">
    <source>
        <dbReference type="EMBL" id="QKJ31780.1"/>
    </source>
</evidence>